<dbReference type="SUPFAM" id="SSF144091">
    <property type="entry name" value="Rhomboid-like"/>
    <property type="match status" value="1"/>
</dbReference>
<evidence type="ECO:0000256" key="3">
    <source>
        <dbReference type="ARBA" id="ARBA00022692"/>
    </source>
</evidence>
<dbReference type="PANTHER" id="PTHR43731:SF14">
    <property type="entry name" value="PRESENILIN-ASSOCIATED RHOMBOID-LIKE PROTEIN, MITOCHONDRIAL"/>
    <property type="match status" value="1"/>
</dbReference>
<gene>
    <name evidence="9" type="ORF">PVAG01_01530</name>
</gene>
<evidence type="ECO:0000256" key="6">
    <source>
        <dbReference type="ARBA" id="ARBA00023136"/>
    </source>
</evidence>
<evidence type="ECO:0000259" key="8">
    <source>
        <dbReference type="Pfam" id="PF01694"/>
    </source>
</evidence>
<dbReference type="PANTHER" id="PTHR43731">
    <property type="entry name" value="RHOMBOID PROTEASE"/>
    <property type="match status" value="1"/>
</dbReference>
<keyword evidence="3 7" id="KW-0812">Transmembrane</keyword>
<dbReference type="InterPro" id="IPR022764">
    <property type="entry name" value="Peptidase_S54_rhomboid_dom"/>
</dbReference>
<evidence type="ECO:0000256" key="5">
    <source>
        <dbReference type="ARBA" id="ARBA00022989"/>
    </source>
</evidence>
<proteinExistence type="inferred from homology"/>
<evidence type="ECO:0000256" key="2">
    <source>
        <dbReference type="ARBA" id="ARBA00009045"/>
    </source>
</evidence>
<comment type="similarity">
    <text evidence="2">Belongs to the peptidase S54 family.</text>
</comment>
<dbReference type="Pfam" id="PF01694">
    <property type="entry name" value="Rhomboid"/>
    <property type="match status" value="1"/>
</dbReference>
<evidence type="ECO:0000256" key="1">
    <source>
        <dbReference type="ARBA" id="ARBA00004141"/>
    </source>
</evidence>
<feature type="transmembrane region" description="Helical" evidence="7">
    <location>
        <begin position="431"/>
        <end position="452"/>
    </location>
</feature>
<organism evidence="9 10">
    <name type="scientific">Phlyctema vagabunda</name>
    <dbReference type="NCBI Taxonomy" id="108571"/>
    <lineage>
        <taxon>Eukaryota</taxon>
        <taxon>Fungi</taxon>
        <taxon>Dikarya</taxon>
        <taxon>Ascomycota</taxon>
        <taxon>Pezizomycotina</taxon>
        <taxon>Leotiomycetes</taxon>
        <taxon>Helotiales</taxon>
        <taxon>Dermateaceae</taxon>
        <taxon>Phlyctema</taxon>
    </lineage>
</organism>
<feature type="transmembrane region" description="Helical" evidence="7">
    <location>
        <begin position="290"/>
        <end position="312"/>
    </location>
</feature>
<keyword evidence="5 7" id="KW-1133">Transmembrane helix</keyword>
<protein>
    <submittedName>
        <fullName evidence="9">Rhomboid family protein</fullName>
    </submittedName>
</protein>
<evidence type="ECO:0000313" key="9">
    <source>
        <dbReference type="EMBL" id="KAL3428021.1"/>
    </source>
</evidence>
<dbReference type="InterPro" id="IPR035952">
    <property type="entry name" value="Rhomboid-like_sf"/>
</dbReference>
<feature type="domain" description="Peptidase S54 rhomboid" evidence="8">
    <location>
        <begin position="371"/>
        <end position="520"/>
    </location>
</feature>
<keyword evidence="6 7" id="KW-0472">Membrane</keyword>
<name>A0ABR4PXQ7_9HELO</name>
<keyword evidence="4" id="KW-0378">Hydrolase</keyword>
<sequence>MNFLCPTISRTPCLSSRSLLRSCREFDSLAARLAQRLQRSYSIHTAPLRRGGEIYRPALRSCHTPSPISGRLQIRAFASARVVTRWEDLPAGYKEDQGLAFGTKPLSKEQIWALFGKGMNVQEGNRLLQVLHGRRVAGSLKEPDYILRPGHNERAHRAGLAWLRKNIPVDEDYSEGMRAEQELLAMGLDVDGAETSYEPNNKPVTGEGGVYGLGALERVRRAKEAAWEAEQAARKKREEEAGIVSGGLQTADGNGVVLRTPGQNPKLQYYLERAKVLPDILPNMTIFQRLWPSAVFSLVFVGGVLLLASIYIPPGHSARMMPSLPPAAATVGLIIACNTLVFVLWHVPPAFRLLEKYFIAVPGYPRALSMLGNTFSHKSFSHLAVNMIGLWFAGTRLHDDVGRANFLAIYLCSGVLGSFFSLTTFVVRSHFISSSLGASGAVMGVAAAYLWLYHDENMKFFNLPPDPWQGIPASVLLALLFLGEVLSVWRGRKANAFLHDHAAHLGGAVTGLVGGHIVRRKMQERQRLEQLRRKNLSVIDRIKEGRL</sequence>
<reference evidence="9 10" key="1">
    <citation type="submission" date="2024-06" db="EMBL/GenBank/DDBJ databases">
        <title>Complete genome of Phlyctema vagabunda strain 19-DSS-EL-015.</title>
        <authorList>
            <person name="Fiorenzani C."/>
        </authorList>
    </citation>
    <scope>NUCLEOTIDE SEQUENCE [LARGE SCALE GENOMIC DNA]</scope>
    <source>
        <strain evidence="9 10">19-DSS-EL-015</strain>
    </source>
</reference>
<dbReference type="Gene3D" id="1.20.1540.10">
    <property type="entry name" value="Rhomboid-like"/>
    <property type="match status" value="1"/>
</dbReference>
<dbReference type="InterPro" id="IPR050925">
    <property type="entry name" value="Rhomboid_protease_S54"/>
</dbReference>
<feature type="transmembrane region" description="Helical" evidence="7">
    <location>
        <begin position="406"/>
        <end position="425"/>
    </location>
</feature>
<comment type="subcellular location">
    <subcellularLocation>
        <location evidence="1">Membrane</location>
        <topology evidence="1">Multi-pass membrane protein</topology>
    </subcellularLocation>
</comment>
<evidence type="ECO:0000313" key="10">
    <source>
        <dbReference type="Proteomes" id="UP001629113"/>
    </source>
</evidence>
<keyword evidence="10" id="KW-1185">Reference proteome</keyword>
<dbReference type="EMBL" id="JBFCZG010000001">
    <property type="protein sequence ID" value="KAL3428021.1"/>
    <property type="molecule type" value="Genomic_DNA"/>
</dbReference>
<evidence type="ECO:0000256" key="4">
    <source>
        <dbReference type="ARBA" id="ARBA00022801"/>
    </source>
</evidence>
<accession>A0ABR4PXQ7</accession>
<feature type="transmembrane region" description="Helical" evidence="7">
    <location>
        <begin position="324"/>
        <end position="347"/>
    </location>
</feature>
<comment type="caution">
    <text evidence="9">The sequence shown here is derived from an EMBL/GenBank/DDBJ whole genome shotgun (WGS) entry which is preliminary data.</text>
</comment>
<feature type="transmembrane region" description="Helical" evidence="7">
    <location>
        <begin position="473"/>
        <end position="489"/>
    </location>
</feature>
<evidence type="ECO:0000256" key="7">
    <source>
        <dbReference type="SAM" id="Phobius"/>
    </source>
</evidence>
<dbReference type="Proteomes" id="UP001629113">
    <property type="component" value="Unassembled WGS sequence"/>
</dbReference>